<dbReference type="EMBL" id="JBBMRA010000005">
    <property type="protein sequence ID" value="MEM5536342.1"/>
    <property type="molecule type" value="Genomic_DNA"/>
</dbReference>
<evidence type="ECO:0000313" key="3">
    <source>
        <dbReference type="Proteomes" id="UP001449225"/>
    </source>
</evidence>
<gene>
    <name evidence="2" type="ORF">WNY58_08040</name>
</gene>
<reference evidence="2 3" key="1">
    <citation type="submission" date="2024-03" db="EMBL/GenBank/DDBJ databases">
        <title>Community enrichment and isolation of bacterial strains for fucoidan degradation.</title>
        <authorList>
            <person name="Sichert A."/>
        </authorList>
    </citation>
    <scope>NUCLEOTIDE SEQUENCE [LARGE SCALE GENOMIC DNA]</scope>
    <source>
        <strain evidence="2 3">AS76</strain>
    </source>
</reference>
<accession>A0ABU9TRI5</accession>
<keyword evidence="3" id="KW-1185">Reference proteome</keyword>
<sequence length="164" mass="18234">MCRAPLFLFLLCLVGCSDASSYEDQEVGPNGEPPKALQLIYQKQFIAEERNYVLALGLIHAFLVEHHFAITYTRCFDDVLDVRKRGKGFTCLALRAEQGPPTKTYVRVRVDEVLFNQLDGDNRLSLSVEIYVLDGYVRNGKGAQLVDGFTAGVETGLAQLYAAP</sequence>
<evidence type="ECO:0000313" key="2">
    <source>
        <dbReference type="EMBL" id="MEM5536342.1"/>
    </source>
</evidence>
<evidence type="ECO:0000256" key="1">
    <source>
        <dbReference type="SAM" id="SignalP"/>
    </source>
</evidence>
<keyword evidence="1" id="KW-0732">Signal</keyword>
<comment type="caution">
    <text evidence="2">The sequence shown here is derived from an EMBL/GenBank/DDBJ whole genome shotgun (WGS) entry which is preliminary data.</text>
</comment>
<dbReference type="Proteomes" id="UP001449225">
    <property type="component" value="Unassembled WGS sequence"/>
</dbReference>
<evidence type="ECO:0008006" key="4">
    <source>
        <dbReference type="Google" id="ProtNLM"/>
    </source>
</evidence>
<dbReference type="RefSeq" id="WP_342854255.1">
    <property type="nucleotide sequence ID" value="NZ_JBBMRA010000005.1"/>
</dbReference>
<feature type="chain" id="PRO_5046788411" description="Lipoprotein" evidence="1">
    <location>
        <begin position="20"/>
        <end position="164"/>
    </location>
</feature>
<feature type="signal peptide" evidence="1">
    <location>
        <begin position="1"/>
        <end position="19"/>
    </location>
</feature>
<proteinExistence type="predicted"/>
<name>A0ABU9TRI5_9GAMM</name>
<protein>
    <recommendedName>
        <fullName evidence="4">Lipoprotein</fullName>
    </recommendedName>
</protein>
<organism evidence="2 3">
    <name type="scientific">Neptuniibacter pectenicola</name>
    <dbReference type="NCBI Taxonomy" id="1806669"/>
    <lineage>
        <taxon>Bacteria</taxon>
        <taxon>Pseudomonadati</taxon>
        <taxon>Pseudomonadota</taxon>
        <taxon>Gammaproteobacteria</taxon>
        <taxon>Oceanospirillales</taxon>
        <taxon>Oceanospirillaceae</taxon>
        <taxon>Neptuniibacter</taxon>
    </lineage>
</organism>